<evidence type="ECO:0000313" key="12">
    <source>
        <dbReference type="Proteomes" id="UP001213000"/>
    </source>
</evidence>
<feature type="region of interest" description="Disordered" evidence="10">
    <location>
        <begin position="14"/>
        <end position="43"/>
    </location>
</feature>
<comment type="subcellular location">
    <subcellularLocation>
        <location evidence="2">Cytoplasm</location>
    </subcellularLocation>
    <subcellularLocation>
        <location evidence="1">Nucleus</location>
    </subcellularLocation>
</comment>
<dbReference type="SUPFAM" id="SSF53335">
    <property type="entry name" value="S-adenosyl-L-methionine-dependent methyltransferases"/>
    <property type="match status" value="1"/>
</dbReference>
<name>A0AAD5VVQ7_9AGAR</name>
<evidence type="ECO:0000256" key="1">
    <source>
        <dbReference type="ARBA" id="ARBA00004123"/>
    </source>
</evidence>
<evidence type="ECO:0000256" key="7">
    <source>
        <dbReference type="ARBA" id="ARBA00022691"/>
    </source>
</evidence>
<evidence type="ECO:0000256" key="3">
    <source>
        <dbReference type="ARBA" id="ARBA00012533"/>
    </source>
</evidence>
<accession>A0AAD5VVQ7</accession>
<reference evidence="11" key="1">
    <citation type="submission" date="2022-07" db="EMBL/GenBank/DDBJ databases">
        <title>Genome Sequence of Leucocoprinus birnbaumii.</title>
        <authorList>
            <person name="Buettner E."/>
        </authorList>
    </citation>
    <scope>NUCLEOTIDE SEQUENCE</scope>
    <source>
        <strain evidence="11">VT141</strain>
    </source>
</reference>
<evidence type="ECO:0000256" key="10">
    <source>
        <dbReference type="SAM" id="MobiDB-lite"/>
    </source>
</evidence>
<feature type="region of interest" description="Disordered" evidence="10">
    <location>
        <begin position="93"/>
        <end position="116"/>
    </location>
</feature>
<dbReference type="AlphaFoldDB" id="A0AAD5VVQ7"/>
<evidence type="ECO:0000313" key="11">
    <source>
        <dbReference type="EMBL" id="KAJ3571275.1"/>
    </source>
</evidence>
<comment type="similarity">
    <text evidence="9">Belongs to the methyltransferase superfamily. METTL18 family.</text>
</comment>
<comment type="caution">
    <text evidence="11">The sequence shown here is derived from an EMBL/GenBank/DDBJ whole genome shotgun (WGS) entry which is preliminary data.</text>
</comment>
<evidence type="ECO:0000256" key="2">
    <source>
        <dbReference type="ARBA" id="ARBA00004496"/>
    </source>
</evidence>
<dbReference type="InterPro" id="IPR019410">
    <property type="entry name" value="Methyltransf_16"/>
</dbReference>
<sequence>MFKFDFEIDDLVDDPTLVTPQNKSTSNPKLSHEETLPPETPSREIPIHDLLDSLPSLISCSPLNVPLRDGTKNVTLTRRDLFDARFQLIAEGAGTDDAPQAADVATGDESNVEGDGEETQHRHASALQFIEAPSDLVPRVYEGGLKTWECSIDLVEYLDSTHGVEGFLGKHILELGCGTAVPSLYILHHIFSSPPPSEVSQLPETVIYLQDYNDSVLELVTLPNVLLTWYLSPASQTYRTANASDADAEDLPFPVTPEPFELPISPSLKSAFLTSLKTYNITLRFFPGSWSSFSTQLSTLHPEVFDLVLTSETIYRIDSLPSLVDTMRLACRGSREAVEGGVERKGECFVAAKVLYFGVGGGVSDFVDFVEKRGIAKTEIVKERKTGVGRVVLSLRFE</sequence>
<keyword evidence="4" id="KW-0963">Cytoplasm</keyword>
<evidence type="ECO:0000256" key="8">
    <source>
        <dbReference type="ARBA" id="ARBA00023242"/>
    </source>
</evidence>
<keyword evidence="5" id="KW-0489">Methyltransferase</keyword>
<dbReference type="Proteomes" id="UP001213000">
    <property type="component" value="Unassembled WGS sequence"/>
</dbReference>
<feature type="compositionally biased region" description="Basic and acidic residues" evidence="10">
    <location>
        <begin position="30"/>
        <end position="43"/>
    </location>
</feature>
<dbReference type="Gene3D" id="3.40.50.150">
    <property type="entry name" value="Vaccinia Virus protein VP39"/>
    <property type="match status" value="1"/>
</dbReference>
<proteinExistence type="inferred from homology"/>
<protein>
    <recommendedName>
        <fullName evidence="3">protein-histidine N-methyltransferase</fullName>
        <ecNumber evidence="3">2.1.1.85</ecNumber>
    </recommendedName>
</protein>
<organism evidence="11 12">
    <name type="scientific">Leucocoprinus birnbaumii</name>
    <dbReference type="NCBI Taxonomy" id="56174"/>
    <lineage>
        <taxon>Eukaryota</taxon>
        <taxon>Fungi</taxon>
        <taxon>Dikarya</taxon>
        <taxon>Basidiomycota</taxon>
        <taxon>Agaricomycotina</taxon>
        <taxon>Agaricomycetes</taxon>
        <taxon>Agaricomycetidae</taxon>
        <taxon>Agaricales</taxon>
        <taxon>Agaricineae</taxon>
        <taxon>Agaricaceae</taxon>
        <taxon>Leucocoprinus</taxon>
    </lineage>
</organism>
<keyword evidence="7" id="KW-0949">S-adenosyl-L-methionine</keyword>
<dbReference type="GO" id="GO:0018064">
    <property type="term" value="F:protein-L-histidine N-tele-methyltransferase activity"/>
    <property type="evidence" value="ECO:0007669"/>
    <property type="project" value="UniProtKB-EC"/>
</dbReference>
<dbReference type="PANTHER" id="PTHR14614:SF39">
    <property type="entry name" value="HISTIDINE PROTEIN METHYLTRANSFERASE 1 HOMOLOG"/>
    <property type="match status" value="1"/>
</dbReference>
<dbReference type="EMBL" id="JANIEX010000193">
    <property type="protein sequence ID" value="KAJ3571275.1"/>
    <property type="molecule type" value="Genomic_DNA"/>
</dbReference>
<gene>
    <name evidence="11" type="ORF">NP233_g3854</name>
</gene>
<evidence type="ECO:0000256" key="4">
    <source>
        <dbReference type="ARBA" id="ARBA00022490"/>
    </source>
</evidence>
<keyword evidence="6" id="KW-0808">Transferase</keyword>
<dbReference type="GO" id="GO:0005634">
    <property type="term" value="C:nucleus"/>
    <property type="evidence" value="ECO:0007669"/>
    <property type="project" value="UniProtKB-SubCell"/>
</dbReference>
<dbReference type="PANTHER" id="PTHR14614">
    <property type="entry name" value="HEPATOCELLULAR CARCINOMA-ASSOCIATED ANTIGEN"/>
    <property type="match status" value="1"/>
</dbReference>
<dbReference type="EC" id="2.1.1.85" evidence="3"/>
<keyword evidence="12" id="KW-1185">Reference proteome</keyword>
<keyword evidence="8" id="KW-0539">Nucleus</keyword>
<dbReference type="GO" id="GO:0005737">
    <property type="term" value="C:cytoplasm"/>
    <property type="evidence" value="ECO:0007669"/>
    <property type="project" value="UniProtKB-SubCell"/>
</dbReference>
<evidence type="ECO:0000256" key="5">
    <source>
        <dbReference type="ARBA" id="ARBA00022603"/>
    </source>
</evidence>
<evidence type="ECO:0000256" key="6">
    <source>
        <dbReference type="ARBA" id="ARBA00022679"/>
    </source>
</evidence>
<feature type="compositionally biased region" description="Polar residues" evidence="10">
    <location>
        <begin position="18"/>
        <end position="29"/>
    </location>
</feature>
<evidence type="ECO:0000256" key="9">
    <source>
        <dbReference type="ARBA" id="ARBA00038126"/>
    </source>
</evidence>
<dbReference type="InterPro" id="IPR029063">
    <property type="entry name" value="SAM-dependent_MTases_sf"/>
</dbReference>
<dbReference type="GO" id="GO:0032259">
    <property type="term" value="P:methylation"/>
    <property type="evidence" value="ECO:0007669"/>
    <property type="project" value="UniProtKB-KW"/>
</dbReference>